<evidence type="ECO:0000313" key="3">
    <source>
        <dbReference type="Proteomes" id="UP000650424"/>
    </source>
</evidence>
<dbReference type="RefSeq" id="WP_186946984.1">
    <property type="nucleotide sequence ID" value="NZ_JACOGF010000004.1"/>
</dbReference>
<proteinExistence type="predicted"/>
<comment type="caution">
    <text evidence="2">The sequence shown here is derived from an EMBL/GenBank/DDBJ whole genome shotgun (WGS) entry which is preliminary data.</text>
</comment>
<gene>
    <name evidence="2" type="ORF">H8L32_09665</name>
</gene>
<evidence type="ECO:0000256" key="1">
    <source>
        <dbReference type="SAM" id="MobiDB-lite"/>
    </source>
</evidence>
<accession>A0ABR6ZQC9</accession>
<evidence type="ECO:0000313" key="2">
    <source>
        <dbReference type="EMBL" id="MBC3917738.1"/>
    </source>
</evidence>
<feature type="compositionally biased region" description="Basic and acidic residues" evidence="1">
    <location>
        <begin position="35"/>
        <end position="54"/>
    </location>
</feature>
<organism evidence="2 3">
    <name type="scientific">Undibacterium hunanense</name>
    <dbReference type="NCBI Taxonomy" id="2762292"/>
    <lineage>
        <taxon>Bacteria</taxon>
        <taxon>Pseudomonadati</taxon>
        <taxon>Pseudomonadota</taxon>
        <taxon>Betaproteobacteria</taxon>
        <taxon>Burkholderiales</taxon>
        <taxon>Oxalobacteraceae</taxon>
        <taxon>Undibacterium</taxon>
    </lineage>
</organism>
<sequence length="54" mass="6182">MSVDTRVYTCKQGEQTQTVRHTMQVLAKKWCNKVKKSDGGAEENNEKQARNRGL</sequence>
<keyword evidence="3" id="KW-1185">Reference proteome</keyword>
<dbReference type="Proteomes" id="UP000650424">
    <property type="component" value="Unassembled WGS sequence"/>
</dbReference>
<dbReference type="EMBL" id="JACOGF010000004">
    <property type="protein sequence ID" value="MBC3917738.1"/>
    <property type="molecule type" value="Genomic_DNA"/>
</dbReference>
<feature type="region of interest" description="Disordered" evidence="1">
    <location>
        <begin position="34"/>
        <end position="54"/>
    </location>
</feature>
<reference evidence="2 3" key="1">
    <citation type="submission" date="2020-08" db="EMBL/GenBank/DDBJ databases">
        <title>Novel species isolated from subtropical streams in China.</title>
        <authorList>
            <person name="Lu H."/>
        </authorList>
    </citation>
    <scope>NUCLEOTIDE SEQUENCE [LARGE SCALE GENOMIC DNA]</scope>
    <source>
        <strain evidence="2 3">CY18W</strain>
    </source>
</reference>
<name>A0ABR6ZQC9_9BURK</name>
<protein>
    <submittedName>
        <fullName evidence="2">Uncharacterized protein</fullName>
    </submittedName>
</protein>